<dbReference type="PANTHER" id="PTHR31118:SF12">
    <property type="entry name" value="CYCLASE-LIKE PROTEIN 2"/>
    <property type="match status" value="1"/>
</dbReference>
<dbReference type="InterPro" id="IPR007325">
    <property type="entry name" value="KFase/CYL"/>
</dbReference>
<dbReference type="AlphaFoldDB" id="X0UIC1"/>
<organism evidence="1">
    <name type="scientific">marine sediment metagenome</name>
    <dbReference type="NCBI Taxonomy" id="412755"/>
    <lineage>
        <taxon>unclassified sequences</taxon>
        <taxon>metagenomes</taxon>
        <taxon>ecological metagenomes</taxon>
    </lineage>
</organism>
<dbReference type="SUPFAM" id="SSF102198">
    <property type="entry name" value="Putative cyclase"/>
    <property type="match status" value="1"/>
</dbReference>
<dbReference type="GO" id="GO:0019441">
    <property type="term" value="P:L-tryptophan catabolic process to kynurenine"/>
    <property type="evidence" value="ECO:0007669"/>
    <property type="project" value="InterPro"/>
</dbReference>
<evidence type="ECO:0000313" key="1">
    <source>
        <dbReference type="EMBL" id="GAG00128.1"/>
    </source>
</evidence>
<gene>
    <name evidence="1" type="ORF">S01H1_39589</name>
</gene>
<dbReference type="GO" id="GO:0004061">
    <property type="term" value="F:arylformamidase activity"/>
    <property type="evidence" value="ECO:0007669"/>
    <property type="project" value="InterPro"/>
</dbReference>
<dbReference type="InterPro" id="IPR037175">
    <property type="entry name" value="KFase_sf"/>
</dbReference>
<dbReference type="Gene3D" id="3.50.30.50">
    <property type="entry name" value="Putative cyclase"/>
    <property type="match status" value="1"/>
</dbReference>
<feature type="non-terminal residue" evidence="1">
    <location>
        <position position="1"/>
    </location>
</feature>
<evidence type="ECO:0008006" key="2">
    <source>
        <dbReference type="Google" id="ProtNLM"/>
    </source>
</evidence>
<protein>
    <recommendedName>
        <fullName evidence="2">Cyclase family protein</fullName>
    </recommendedName>
</protein>
<name>X0UIC1_9ZZZZ</name>
<comment type="caution">
    <text evidence="1">The sequence shown here is derived from an EMBL/GenBank/DDBJ whole genome shotgun (WGS) entry which is preliminary data.</text>
</comment>
<dbReference type="EMBL" id="BARS01025002">
    <property type="protein sequence ID" value="GAG00128.1"/>
    <property type="molecule type" value="Genomic_DNA"/>
</dbReference>
<dbReference type="PANTHER" id="PTHR31118">
    <property type="entry name" value="CYCLASE-LIKE PROTEIN 2"/>
    <property type="match status" value="1"/>
</dbReference>
<accession>X0UIC1</accession>
<reference evidence="1" key="1">
    <citation type="journal article" date="2014" name="Front. Microbiol.">
        <title>High frequency of phylogenetically diverse reductive dehalogenase-homologous genes in deep subseafloor sedimentary metagenomes.</title>
        <authorList>
            <person name="Kawai M."/>
            <person name="Futagami T."/>
            <person name="Toyoda A."/>
            <person name="Takaki Y."/>
            <person name="Nishi S."/>
            <person name="Hori S."/>
            <person name="Arai W."/>
            <person name="Tsubouchi T."/>
            <person name="Morono Y."/>
            <person name="Uchiyama I."/>
            <person name="Ito T."/>
            <person name="Fujiyama A."/>
            <person name="Inagaki F."/>
            <person name="Takami H."/>
        </authorList>
    </citation>
    <scope>NUCLEOTIDE SEQUENCE</scope>
    <source>
        <strain evidence="1">Expedition CK06-06</strain>
    </source>
</reference>
<sequence length="89" mass="9130">LHFPSYGAEAAQMLVERGAAVLGVDTASIDNGPSRKFLVHQITGAANVVGLENLTNLDKLPPTGAWVLALPMKLAGGSGAPARVVALVR</sequence>
<proteinExistence type="predicted"/>